<proteinExistence type="predicted"/>
<evidence type="ECO:0000256" key="1">
    <source>
        <dbReference type="ARBA" id="ARBA00022603"/>
    </source>
</evidence>
<organism evidence="4 5">
    <name type="scientific">Blautia ammoniilytica</name>
    <dbReference type="NCBI Taxonomy" id="2981782"/>
    <lineage>
        <taxon>Bacteria</taxon>
        <taxon>Bacillati</taxon>
        <taxon>Bacillota</taxon>
        <taxon>Clostridia</taxon>
        <taxon>Lachnospirales</taxon>
        <taxon>Lachnospiraceae</taxon>
        <taxon>Blautia</taxon>
    </lineage>
</organism>
<dbReference type="Gene3D" id="3.40.50.150">
    <property type="entry name" value="Vaccinia Virus protein VP39"/>
    <property type="match status" value="1"/>
</dbReference>
<dbReference type="GO" id="GO:0008168">
    <property type="term" value="F:methyltransferase activity"/>
    <property type="evidence" value="ECO:0007669"/>
    <property type="project" value="UniProtKB-KW"/>
</dbReference>
<name>A0ABT2TXG7_9FIRM</name>
<dbReference type="CDD" id="cd02440">
    <property type="entry name" value="AdoMet_MTases"/>
    <property type="match status" value="1"/>
</dbReference>
<dbReference type="InterPro" id="IPR041698">
    <property type="entry name" value="Methyltransf_25"/>
</dbReference>
<dbReference type="Proteomes" id="UP001652409">
    <property type="component" value="Unassembled WGS sequence"/>
</dbReference>
<comment type="caution">
    <text evidence="4">The sequence shown here is derived from an EMBL/GenBank/DDBJ whole genome shotgun (WGS) entry which is preliminary data.</text>
</comment>
<evidence type="ECO:0000313" key="4">
    <source>
        <dbReference type="EMBL" id="MCU6766938.1"/>
    </source>
</evidence>
<protein>
    <submittedName>
        <fullName evidence="4">Class I SAM-dependent methyltransferase</fullName>
    </submittedName>
</protein>
<reference evidence="4 5" key="1">
    <citation type="journal article" date="2021" name="ISME Commun">
        <title>Automated analysis of genomic sequences facilitates high-throughput and comprehensive description of bacteria.</title>
        <authorList>
            <person name="Hitch T.C.A."/>
        </authorList>
    </citation>
    <scope>NUCLEOTIDE SEQUENCE [LARGE SCALE GENOMIC DNA]</scope>
    <source>
        <strain evidence="4 5">Sanger_23</strain>
    </source>
</reference>
<evidence type="ECO:0000313" key="5">
    <source>
        <dbReference type="Proteomes" id="UP001652409"/>
    </source>
</evidence>
<sequence>MNTTINYYNLNAKKFIENTQNADMHLAQEAFLQLLPGSASILDFGCGSGRDTKYFLEKGYQVAATDGSAELCRLAGSFTGIKVKKMLFQELDEIGVYDGIWACSSILHLPKQELLPVIQKMCIALKDNGVIYTSFKYSNFEGERNGRYFTDFMEDTFREFIKVIPELTVEDQWITLDVRPGRGEEKWLNLILRKNQK</sequence>
<gene>
    <name evidence="4" type="ORF">OCV61_16315</name>
</gene>
<feature type="domain" description="Methyltransferase" evidence="3">
    <location>
        <begin position="41"/>
        <end position="129"/>
    </location>
</feature>
<dbReference type="PANTHER" id="PTHR43861:SF1">
    <property type="entry name" value="TRANS-ACONITATE 2-METHYLTRANSFERASE"/>
    <property type="match status" value="1"/>
</dbReference>
<dbReference type="SUPFAM" id="SSF53335">
    <property type="entry name" value="S-adenosyl-L-methionine-dependent methyltransferases"/>
    <property type="match status" value="1"/>
</dbReference>
<dbReference type="GO" id="GO:0032259">
    <property type="term" value="P:methylation"/>
    <property type="evidence" value="ECO:0007669"/>
    <property type="project" value="UniProtKB-KW"/>
</dbReference>
<dbReference type="EMBL" id="JAOQJL010000045">
    <property type="protein sequence ID" value="MCU6766938.1"/>
    <property type="molecule type" value="Genomic_DNA"/>
</dbReference>
<keyword evidence="5" id="KW-1185">Reference proteome</keyword>
<accession>A0ABT2TXG7</accession>
<dbReference type="InterPro" id="IPR029063">
    <property type="entry name" value="SAM-dependent_MTases_sf"/>
</dbReference>
<keyword evidence="1 4" id="KW-0489">Methyltransferase</keyword>
<keyword evidence="2" id="KW-0808">Transferase</keyword>
<dbReference type="PANTHER" id="PTHR43861">
    <property type="entry name" value="TRANS-ACONITATE 2-METHYLTRANSFERASE-RELATED"/>
    <property type="match status" value="1"/>
</dbReference>
<evidence type="ECO:0000259" key="3">
    <source>
        <dbReference type="Pfam" id="PF13649"/>
    </source>
</evidence>
<dbReference type="RefSeq" id="WP_262583239.1">
    <property type="nucleotide sequence ID" value="NZ_JAOQJL010000045.1"/>
</dbReference>
<evidence type="ECO:0000256" key="2">
    <source>
        <dbReference type="ARBA" id="ARBA00022679"/>
    </source>
</evidence>
<dbReference type="Pfam" id="PF13649">
    <property type="entry name" value="Methyltransf_25"/>
    <property type="match status" value="1"/>
</dbReference>